<accession>A0A4D6H9L4</accession>
<feature type="transmembrane region" description="Helical" evidence="1">
    <location>
        <begin position="39"/>
        <end position="66"/>
    </location>
</feature>
<geneLocation type="plasmid" evidence="2">
    <name>unnamed3</name>
</geneLocation>
<dbReference type="AlphaFoldDB" id="A0A4D6H9L4"/>
<sequence length="169" mass="17972">MPIVSAVQREGVIEMQTEEAGPETTASSTKSGADRHWDVLRVVLGVMYLLGALTHVLLGVLAPEIYPQFANQALVAPYTDLWQSLVVPYLAILQPLVTVFEVGLAVALCWRGRAVLLGHAAGAVFQAGLVLSGPWGPINAALALVHVAALHRSYPSTVLDLVRRGETGT</sequence>
<keyword evidence="1" id="KW-0812">Transmembrane</keyword>
<evidence type="ECO:0008006" key="4">
    <source>
        <dbReference type="Google" id="ProtNLM"/>
    </source>
</evidence>
<keyword evidence="1" id="KW-0472">Membrane</keyword>
<organism evidence="2 3">
    <name type="scientific">Halobellus limi</name>
    <dbReference type="NCBI Taxonomy" id="699433"/>
    <lineage>
        <taxon>Archaea</taxon>
        <taxon>Methanobacteriati</taxon>
        <taxon>Methanobacteriota</taxon>
        <taxon>Stenosarchaea group</taxon>
        <taxon>Halobacteria</taxon>
        <taxon>Halobacteriales</taxon>
        <taxon>Haloferacaceae</taxon>
        <taxon>Halobellus</taxon>
    </lineage>
</organism>
<proteinExistence type="predicted"/>
<dbReference type="Proteomes" id="UP000296733">
    <property type="component" value="Plasmid unnamed3"/>
</dbReference>
<feature type="transmembrane region" description="Helical" evidence="1">
    <location>
        <begin position="86"/>
        <end position="110"/>
    </location>
</feature>
<gene>
    <name evidence="2" type="ORF">DV707_17640</name>
</gene>
<evidence type="ECO:0000256" key="1">
    <source>
        <dbReference type="SAM" id="Phobius"/>
    </source>
</evidence>
<keyword evidence="2" id="KW-0614">Plasmid</keyword>
<name>A0A4D6H9L4_9EURY</name>
<protein>
    <recommendedName>
        <fullName evidence="4">DoxX family membrane protein</fullName>
    </recommendedName>
</protein>
<reference evidence="2 3" key="1">
    <citation type="journal article" date="2019" name="Nat. Commun.">
        <title>A new type of DNA phosphorothioation-based antiviral system in archaea.</title>
        <authorList>
            <person name="Xiong L."/>
            <person name="Liu S."/>
            <person name="Chen S."/>
            <person name="Xiao Y."/>
            <person name="Zhu B."/>
            <person name="Gao Y."/>
            <person name="Zhang Y."/>
            <person name="Chen B."/>
            <person name="Luo J."/>
            <person name="Deng Z."/>
            <person name="Chen X."/>
            <person name="Wang L."/>
            <person name="Chen S."/>
        </authorList>
    </citation>
    <scope>NUCLEOTIDE SEQUENCE [LARGE SCALE GENOMIC DNA]</scope>
    <source>
        <strain evidence="2 3">CGMCC 1.10331</strain>
        <plasmid evidence="2 3">unnamed3</plasmid>
    </source>
</reference>
<evidence type="ECO:0000313" key="3">
    <source>
        <dbReference type="Proteomes" id="UP000296733"/>
    </source>
</evidence>
<dbReference type="EMBL" id="CP031314">
    <property type="protein sequence ID" value="QCC49557.1"/>
    <property type="molecule type" value="Genomic_DNA"/>
</dbReference>
<dbReference type="KEGG" id="hlm:DV707_17640"/>
<evidence type="ECO:0000313" key="2">
    <source>
        <dbReference type="EMBL" id="QCC49557.1"/>
    </source>
</evidence>
<keyword evidence="1" id="KW-1133">Transmembrane helix</keyword>